<evidence type="ECO:0000256" key="1">
    <source>
        <dbReference type="SAM" id="Coils"/>
    </source>
</evidence>
<dbReference type="Proteomes" id="UP001187531">
    <property type="component" value="Unassembled WGS sequence"/>
</dbReference>
<proteinExistence type="predicted"/>
<dbReference type="EMBL" id="JAVRJZ010000011">
    <property type="protein sequence ID" value="KAK2716836.1"/>
    <property type="molecule type" value="Genomic_DNA"/>
</dbReference>
<sequence>MLCSQSIDSEARLVGAHIQNEHSYDISNTEQGTHNDHQYEEIEMKKEDHIYAATKMQSLRVISPVDETDNSSRVEIDSVDVDFFSFGVVDSVDLPEKEEVNTFVEMGQNYDSFDQSSNDEAVSEFILKSEESDLLTRKRERSAELLVKSVSPSKKVKRRDTCSNYSYKISNHGEDKEFSSIVDAVHYVSEGVNVKQVMISCNSDEDSGQDIQLNPLSPSKIDSEYKVIYHLPVDGKEIYFEDINDILNLLKHKGESFSTKHILCARDIGQCFKIQKNFKGKAHNYAKTEKKQKKIPQYSIHSYAKLPEDNPYVSKVTLSDDQTFGDDYDKNQVKALLKVKNEEIATLKKNLLDREQRIGALSEIVSSLVNKLSSFEKPPSFVHLDGSNHC</sequence>
<dbReference type="EMBL" id="JAVRJZ010000011">
    <property type="protein sequence ID" value="KAK2716835.1"/>
    <property type="molecule type" value="Genomic_DNA"/>
</dbReference>
<evidence type="ECO:0000313" key="3">
    <source>
        <dbReference type="Proteomes" id="UP001187531"/>
    </source>
</evidence>
<keyword evidence="1" id="KW-0175">Coiled coil</keyword>
<gene>
    <name evidence="2" type="ORF">QYM36_007099</name>
</gene>
<name>A0AA88L8M9_ARTSF</name>
<keyword evidence="3" id="KW-1185">Reference proteome</keyword>
<feature type="coiled-coil region" evidence="1">
    <location>
        <begin position="330"/>
        <end position="357"/>
    </location>
</feature>
<accession>A0AA88L8M9</accession>
<reference evidence="2" key="1">
    <citation type="submission" date="2023-07" db="EMBL/GenBank/DDBJ databases">
        <title>Chromosome-level genome assembly of Artemia franciscana.</title>
        <authorList>
            <person name="Jo E."/>
        </authorList>
    </citation>
    <scope>NUCLEOTIDE SEQUENCE</scope>
    <source>
        <tissue evidence="2">Whole body</tissue>
    </source>
</reference>
<organism evidence="2 3">
    <name type="scientific">Artemia franciscana</name>
    <name type="common">Brine shrimp</name>
    <name type="synonym">Artemia sanfranciscana</name>
    <dbReference type="NCBI Taxonomy" id="6661"/>
    <lineage>
        <taxon>Eukaryota</taxon>
        <taxon>Metazoa</taxon>
        <taxon>Ecdysozoa</taxon>
        <taxon>Arthropoda</taxon>
        <taxon>Crustacea</taxon>
        <taxon>Branchiopoda</taxon>
        <taxon>Anostraca</taxon>
        <taxon>Artemiidae</taxon>
        <taxon>Artemia</taxon>
    </lineage>
</organism>
<dbReference type="AlphaFoldDB" id="A0AA88L8M9"/>
<protein>
    <submittedName>
        <fullName evidence="2">Uncharacterized protein</fullName>
    </submittedName>
</protein>
<comment type="caution">
    <text evidence="2">The sequence shown here is derived from an EMBL/GenBank/DDBJ whole genome shotgun (WGS) entry which is preliminary data.</text>
</comment>
<dbReference type="EMBL" id="JAVRJZ010000011">
    <property type="protein sequence ID" value="KAK2716834.1"/>
    <property type="molecule type" value="Genomic_DNA"/>
</dbReference>
<evidence type="ECO:0000313" key="2">
    <source>
        <dbReference type="EMBL" id="KAK2716834.1"/>
    </source>
</evidence>
<dbReference type="EMBL" id="JAVRJZ010000011">
    <property type="protein sequence ID" value="KAK2716833.1"/>
    <property type="molecule type" value="Genomic_DNA"/>
</dbReference>